<feature type="domain" description="ATP-dependent DNA ligase family profile" evidence="17">
    <location>
        <begin position="516"/>
        <end position="653"/>
    </location>
</feature>
<dbReference type="Pfam" id="PF04679">
    <property type="entry name" value="DNA_ligase_A_C"/>
    <property type="match status" value="1"/>
</dbReference>
<dbReference type="CDD" id="cd07969">
    <property type="entry name" value="OBF_DNA_ligase_I"/>
    <property type="match status" value="1"/>
</dbReference>
<organism evidence="18">
    <name type="scientific">Absidia glauca</name>
    <name type="common">Pin mould</name>
    <dbReference type="NCBI Taxonomy" id="4829"/>
    <lineage>
        <taxon>Eukaryota</taxon>
        <taxon>Fungi</taxon>
        <taxon>Fungi incertae sedis</taxon>
        <taxon>Mucoromycota</taxon>
        <taxon>Mucoromycotina</taxon>
        <taxon>Mucoromycetes</taxon>
        <taxon>Mucorales</taxon>
        <taxon>Cunninghamellaceae</taxon>
        <taxon>Absidia</taxon>
    </lineage>
</organism>
<name>A0A168MIC8_ABSGL</name>
<dbReference type="GO" id="GO:0003910">
    <property type="term" value="F:DNA ligase (ATP) activity"/>
    <property type="evidence" value="ECO:0007669"/>
    <property type="project" value="UniProtKB-EC"/>
</dbReference>
<dbReference type="OMA" id="WIKYKRD"/>
<keyword evidence="10 14" id="KW-0234">DNA repair</keyword>
<dbReference type="InterPro" id="IPR012310">
    <property type="entry name" value="DNA_ligase_ATP-dep_cent"/>
</dbReference>
<evidence type="ECO:0000256" key="11">
    <source>
        <dbReference type="ARBA" id="ARBA00023242"/>
    </source>
</evidence>
<keyword evidence="12" id="KW-0131">Cell cycle</keyword>
<dbReference type="Gene3D" id="3.30.470.30">
    <property type="entry name" value="DNA ligase/mRNA capping enzyme"/>
    <property type="match status" value="1"/>
</dbReference>
<dbReference type="PANTHER" id="PTHR45674:SF4">
    <property type="entry name" value="DNA LIGASE 1"/>
    <property type="match status" value="1"/>
</dbReference>
<dbReference type="PROSITE" id="PS00697">
    <property type="entry name" value="DNA_LIGASE_A1"/>
    <property type="match status" value="1"/>
</dbReference>
<keyword evidence="3 14" id="KW-0436">Ligase</keyword>
<dbReference type="AlphaFoldDB" id="A0A168MIC8"/>
<dbReference type="Gene3D" id="2.40.50.140">
    <property type="entry name" value="Nucleic acid-binding proteins"/>
    <property type="match status" value="1"/>
</dbReference>
<evidence type="ECO:0000256" key="10">
    <source>
        <dbReference type="ARBA" id="ARBA00023204"/>
    </source>
</evidence>
<dbReference type="InterPro" id="IPR000977">
    <property type="entry name" value="DNA_ligase_ATP-dep"/>
</dbReference>
<dbReference type="Proteomes" id="UP000078561">
    <property type="component" value="Unassembled WGS sequence"/>
</dbReference>
<dbReference type="InterPro" id="IPR012308">
    <property type="entry name" value="DNA_ligase_ATP-dep_N"/>
</dbReference>
<evidence type="ECO:0000256" key="7">
    <source>
        <dbReference type="ARBA" id="ARBA00022763"/>
    </source>
</evidence>
<dbReference type="FunFam" id="1.10.3260.10:FF:000001">
    <property type="entry name" value="DNA ligase"/>
    <property type="match status" value="1"/>
</dbReference>
<protein>
    <recommendedName>
        <fullName evidence="14">DNA ligase</fullName>
        <ecNumber evidence="14">6.5.1.1</ecNumber>
    </recommendedName>
</protein>
<dbReference type="FunFam" id="3.30.470.30:FF:000016">
    <property type="entry name" value="DNA ligase"/>
    <property type="match status" value="1"/>
</dbReference>
<dbReference type="GO" id="GO:0005634">
    <property type="term" value="C:nucleus"/>
    <property type="evidence" value="ECO:0007669"/>
    <property type="project" value="UniProtKB-SubCell"/>
</dbReference>
<keyword evidence="8 14" id="KW-0067">ATP-binding</keyword>
<keyword evidence="4" id="KW-0132">Cell division</keyword>
<keyword evidence="11" id="KW-0539">Nucleus</keyword>
<dbReference type="InterPro" id="IPR050191">
    <property type="entry name" value="ATP-dep_DNA_ligase"/>
</dbReference>
<dbReference type="GO" id="GO:0005739">
    <property type="term" value="C:mitochondrion"/>
    <property type="evidence" value="ECO:0007669"/>
    <property type="project" value="TreeGrafter"/>
</dbReference>
<feature type="compositionally biased region" description="Acidic residues" evidence="16">
    <location>
        <begin position="88"/>
        <end position="131"/>
    </location>
</feature>
<evidence type="ECO:0000256" key="5">
    <source>
        <dbReference type="ARBA" id="ARBA00022705"/>
    </source>
</evidence>
<evidence type="ECO:0000256" key="3">
    <source>
        <dbReference type="ARBA" id="ARBA00022598"/>
    </source>
</evidence>
<reference evidence="18" key="1">
    <citation type="submission" date="2016-04" db="EMBL/GenBank/DDBJ databases">
        <authorList>
            <person name="Evans L.H."/>
            <person name="Alamgir A."/>
            <person name="Owens N."/>
            <person name="Weber N.D."/>
            <person name="Virtaneva K."/>
            <person name="Barbian K."/>
            <person name="Babar A."/>
            <person name="Rosenke K."/>
        </authorList>
    </citation>
    <scope>NUCLEOTIDE SEQUENCE [LARGE SCALE GENOMIC DNA]</scope>
    <source>
        <strain evidence="18">CBS 101.48</strain>
    </source>
</reference>
<dbReference type="FunCoup" id="A0A168MIC8">
    <property type="interactions" value="786"/>
</dbReference>
<dbReference type="PROSITE" id="PS50160">
    <property type="entry name" value="DNA_LIGASE_A3"/>
    <property type="match status" value="1"/>
</dbReference>
<dbReference type="SUPFAM" id="SSF117018">
    <property type="entry name" value="ATP-dependent DNA ligase DNA-binding domain"/>
    <property type="match status" value="1"/>
</dbReference>
<comment type="similarity">
    <text evidence="2 15">Belongs to the ATP-dependent DNA ligase family.</text>
</comment>
<proteinExistence type="inferred from homology"/>
<dbReference type="Gene3D" id="1.10.3260.10">
    <property type="entry name" value="DNA ligase, ATP-dependent, N-terminal domain"/>
    <property type="match status" value="1"/>
</dbReference>
<evidence type="ECO:0000256" key="14">
    <source>
        <dbReference type="RuleBase" id="RU000617"/>
    </source>
</evidence>
<dbReference type="STRING" id="4829.A0A168MIC8"/>
<comment type="catalytic activity">
    <reaction evidence="13 14">
        <text>ATP + (deoxyribonucleotide)n-3'-hydroxyl + 5'-phospho-(deoxyribonucleotide)m = (deoxyribonucleotide)n+m + AMP + diphosphate.</text>
        <dbReference type="EC" id="6.5.1.1"/>
    </reaction>
</comment>
<dbReference type="SUPFAM" id="SSF56091">
    <property type="entry name" value="DNA ligase/mRNA capping enzyme, catalytic domain"/>
    <property type="match status" value="1"/>
</dbReference>
<dbReference type="GO" id="GO:0071897">
    <property type="term" value="P:DNA biosynthetic process"/>
    <property type="evidence" value="ECO:0007669"/>
    <property type="project" value="InterPro"/>
</dbReference>
<dbReference type="PANTHER" id="PTHR45674">
    <property type="entry name" value="DNA LIGASE 1/3 FAMILY MEMBER"/>
    <property type="match status" value="1"/>
</dbReference>
<dbReference type="InParanoid" id="A0A168MIC8"/>
<dbReference type="InterPro" id="IPR016059">
    <property type="entry name" value="DNA_ligase_ATP-dep_CS"/>
</dbReference>
<dbReference type="PROSITE" id="PS00333">
    <property type="entry name" value="DNA_LIGASE_A2"/>
    <property type="match status" value="1"/>
</dbReference>
<evidence type="ECO:0000256" key="12">
    <source>
        <dbReference type="ARBA" id="ARBA00023306"/>
    </source>
</evidence>
<dbReference type="Gene3D" id="3.30.1490.70">
    <property type="match status" value="1"/>
</dbReference>
<dbReference type="OrthoDB" id="206088at2759"/>
<evidence type="ECO:0000256" key="15">
    <source>
        <dbReference type="RuleBase" id="RU004196"/>
    </source>
</evidence>
<gene>
    <name evidence="18" type="primary">ABSGL_04120.1 scaffold 5122</name>
</gene>
<dbReference type="InterPro" id="IPR012309">
    <property type="entry name" value="DNA_ligase_ATP-dep_C"/>
</dbReference>
<evidence type="ECO:0000256" key="1">
    <source>
        <dbReference type="ARBA" id="ARBA00004123"/>
    </source>
</evidence>
<dbReference type="Pfam" id="PF01068">
    <property type="entry name" value="DNA_ligase_A_M"/>
    <property type="match status" value="1"/>
</dbReference>
<keyword evidence="9 14" id="KW-0233">DNA recombination</keyword>
<dbReference type="EMBL" id="LT552246">
    <property type="protein sequence ID" value="SAL98569.1"/>
    <property type="molecule type" value="Genomic_DNA"/>
</dbReference>
<keyword evidence="7 14" id="KW-0227">DNA damage</keyword>
<keyword evidence="5" id="KW-0235">DNA replication</keyword>
<dbReference type="GO" id="GO:0051301">
    <property type="term" value="P:cell division"/>
    <property type="evidence" value="ECO:0007669"/>
    <property type="project" value="UniProtKB-KW"/>
</dbReference>
<dbReference type="FunFam" id="2.40.50.140:FF:000062">
    <property type="entry name" value="DNA ligase"/>
    <property type="match status" value="1"/>
</dbReference>
<evidence type="ECO:0000259" key="17">
    <source>
        <dbReference type="PROSITE" id="PS50160"/>
    </source>
</evidence>
<dbReference type="CDD" id="cd07900">
    <property type="entry name" value="Adenylation_DNA_ligase_I_Euk"/>
    <property type="match status" value="1"/>
</dbReference>
<accession>A0A168MIC8</accession>
<dbReference type="GO" id="GO:1903461">
    <property type="term" value="P:Okazaki fragment processing involved in mitotic DNA replication"/>
    <property type="evidence" value="ECO:0007669"/>
    <property type="project" value="TreeGrafter"/>
</dbReference>
<comment type="subcellular location">
    <subcellularLocation>
        <location evidence="1">Nucleus</location>
    </subcellularLocation>
</comment>
<sequence length="762" mass="85935">MKQAKLGSFFGGGASKKPTPSKPATTEKNEETPASSQDTIMKEEEQSQNTPMVEAETTLFKRAMESDSDEEDKIVAPKSKKRSRIILDDDTDDEEEPVAAPVDDEEEPATAPVDDDKEYEEAEQEEKEEQQENALEKESVKALTQMSINYQTESMGSTWKKGDPVPYAVLCRTFEKCEATTKRLEITESLVTLFIQVIRLSPDSLLEILYMCISKVCPDYEGLELGIGESLLMKAIAKSTGRAMKALKDDYVTIGDLGTVARNSKGSQRTLFKPKPLTTSHVFKTLKDIAKLSGQSSQNKKVDKIQGLLVACQENEAKYIIRQLEGKLRIGLAEQTVLSALAQASVMYKPGFEKKSQQKKESELSTATDILKSVHNQLPNYDMIVPALLTYPIEDLLSKCSMRPGIPLKPMLAHPTKSLPEILDRFQDQKFTCEYKYDGERAQIHRTEDGKISIYSRNSEDMSVRYPDVMETITKWIKPTTQSFILDCEAVAWDIEKSCILPFQILSTRKRKDVREEEITVRVAIYGFDCLYLNGQSLLQESFEKRRQLLHDSFIETKNQFYFAEHMDSNDIADIQTFLDVSIQNNCEGLMVKSYDGEHATYEPSRRSRNWLKVKKDYLNGLGDSMDLVVMGAYYGRGKRTSVYGGFLLGCYDPDTEEFQTICKIGTGFSETMLQTLYDRLKDLVIPKPKPFYAIGDGAPAPDVWLEPQVLFEVKCADLSISPIYMAGVGQVNDAKGISLRFPRFIRLRDDKDPEQATASGQ</sequence>
<evidence type="ECO:0000313" key="19">
    <source>
        <dbReference type="Proteomes" id="UP000078561"/>
    </source>
</evidence>
<evidence type="ECO:0000256" key="16">
    <source>
        <dbReference type="SAM" id="MobiDB-lite"/>
    </source>
</evidence>
<dbReference type="Pfam" id="PF04675">
    <property type="entry name" value="DNA_ligase_A_N"/>
    <property type="match status" value="1"/>
</dbReference>
<dbReference type="SUPFAM" id="SSF50249">
    <property type="entry name" value="Nucleic acid-binding proteins"/>
    <property type="match status" value="1"/>
</dbReference>
<dbReference type="GO" id="GO:0006281">
    <property type="term" value="P:DNA repair"/>
    <property type="evidence" value="ECO:0007669"/>
    <property type="project" value="UniProtKB-KW"/>
</dbReference>
<evidence type="ECO:0000256" key="9">
    <source>
        <dbReference type="ARBA" id="ARBA00023172"/>
    </source>
</evidence>
<evidence type="ECO:0000256" key="8">
    <source>
        <dbReference type="ARBA" id="ARBA00022840"/>
    </source>
</evidence>
<dbReference type="InterPro" id="IPR012340">
    <property type="entry name" value="NA-bd_OB-fold"/>
</dbReference>
<dbReference type="NCBIfam" id="TIGR00574">
    <property type="entry name" value="dnl1"/>
    <property type="match status" value="1"/>
</dbReference>
<evidence type="ECO:0000313" key="18">
    <source>
        <dbReference type="EMBL" id="SAL98569.1"/>
    </source>
</evidence>
<keyword evidence="6 14" id="KW-0547">Nucleotide-binding</keyword>
<evidence type="ECO:0000256" key="2">
    <source>
        <dbReference type="ARBA" id="ARBA00007572"/>
    </source>
</evidence>
<dbReference type="GO" id="GO:0003677">
    <property type="term" value="F:DNA binding"/>
    <property type="evidence" value="ECO:0007669"/>
    <property type="project" value="InterPro"/>
</dbReference>
<dbReference type="GO" id="GO:0005524">
    <property type="term" value="F:ATP binding"/>
    <property type="evidence" value="ECO:0007669"/>
    <property type="project" value="UniProtKB-KW"/>
</dbReference>
<dbReference type="GO" id="GO:0006310">
    <property type="term" value="P:DNA recombination"/>
    <property type="evidence" value="ECO:0007669"/>
    <property type="project" value="UniProtKB-KW"/>
</dbReference>
<dbReference type="EC" id="6.5.1.1" evidence="14"/>
<feature type="region of interest" description="Disordered" evidence="16">
    <location>
        <begin position="1"/>
        <end position="138"/>
    </location>
</feature>
<evidence type="ECO:0000256" key="13">
    <source>
        <dbReference type="ARBA" id="ARBA00034003"/>
    </source>
</evidence>
<keyword evidence="19" id="KW-1185">Reference proteome</keyword>
<dbReference type="InterPro" id="IPR036599">
    <property type="entry name" value="DNA_ligase_N_sf"/>
</dbReference>
<evidence type="ECO:0000256" key="4">
    <source>
        <dbReference type="ARBA" id="ARBA00022618"/>
    </source>
</evidence>
<evidence type="ECO:0000256" key="6">
    <source>
        <dbReference type="ARBA" id="ARBA00022741"/>
    </source>
</evidence>